<proteinExistence type="predicted"/>
<dbReference type="Proteomes" id="UP001302812">
    <property type="component" value="Unassembled WGS sequence"/>
</dbReference>
<gene>
    <name evidence="3" type="ORF">N656DRAFT_711197</name>
</gene>
<dbReference type="RefSeq" id="XP_064669313.1">
    <property type="nucleotide sequence ID" value="XM_064811735.1"/>
</dbReference>
<dbReference type="PANTHER" id="PTHR34826:SF2">
    <property type="entry name" value="UPF0590 PROTEIN C409.17C"/>
    <property type="match status" value="1"/>
</dbReference>
<dbReference type="InterPro" id="IPR013897">
    <property type="entry name" value="Duc1"/>
</dbReference>
<comment type="caution">
    <text evidence="3">The sequence shown here is derived from an EMBL/GenBank/DDBJ whole genome shotgun (WGS) entry which is preliminary data.</text>
</comment>
<name>A0AAN6YRJ9_9PEZI</name>
<feature type="region of interest" description="Disordered" evidence="1">
    <location>
        <begin position="85"/>
        <end position="105"/>
    </location>
</feature>
<protein>
    <submittedName>
        <fullName evidence="3">DUF1769-domain-containing protein</fullName>
    </submittedName>
</protein>
<feature type="compositionally biased region" description="Acidic residues" evidence="1">
    <location>
        <begin position="318"/>
        <end position="329"/>
    </location>
</feature>
<evidence type="ECO:0000256" key="1">
    <source>
        <dbReference type="SAM" id="MobiDB-lite"/>
    </source>
</evidence>
<feature type="region of interest" description="Disordered" evidence="1">
    <location>
        <begin position="305"/>
        <end position="353"/>
    </location>
</feature>
<reference evidence="3" key="1">
    <citation type="journal article" date="2023" name="Mol. Phylogenet. Evol.">
        <title>Genome-scale phylogeny and comparative genomics of the fungal order Sordariales.</title>
        <authorList>
            <person name="Hensen N."/>
            <person name="Bonometti L."/>
            <person name="Westerberg I."/>
            <person name="Brannstrom I.O."/>
            <person name="Guillou S."/>
            <person name="Cros-Aarteil S."/>
            <person name="Calhoun S."/>
            <person name="Haridas S."/>
            <person name="Kuo A."/>
            <person name="Mondo S."/>
            <person name="Pangilinan J."/>
            <person name="Riley R."/>
            <person name="LaButti K."/>
            <person name="Andreopoulos B."/>
            <person name="Lipzen A."/>
            <person name="Chen C."/>
            <person name="Yan M."/>
            <person name="Daum C."/>
            <person name="Ng V."/>
            <person name="Clum A."/>
            <person name="Steindorff A."/>
            <person name="Ohm R.A."/>
            <person name="Martin F."/>
            <person name="Silar P."/>
            <person name="Natvig D.O."/>
            <person name="Lalanne C."/>
            <person name="Gautier V."/>
            <person name="Ament-Velasquez S.L."/>
            <person name="Kruys A."/>
            <person name="Hutchinson M.I."/>
            <person name="Powell A.J."/>
            <person name="Barry K."/>
            <person name="Miller A.N."/>
            <person name="Grigoriev I.V."/>
            <person name="Debuchy R."/>
            <person name="Gladieux P."/>
            <person name="Hiltunen Thoren M."/>
            <person name="Johannesson H."/>
        </authorList>
    </citation>
    <scope>NUCLEOTIDE SEQUENCE</scope>
    <source>
        <strain evidence="3">CBS 508.74</strain>
    </source>
</reference>
<dbReference type="EMBL" id="MU853345">
    <property type="protein sequence ID" value="KAK4111743.1"/>
    <property type="molecule type" value="Genomic_DNA"/>
</dbReference>
<evidence type="ECO:0000313" key="3">
    <source>
        <dbReference type="EMBL" id="KAK4111743.1"/>
    </source>
</evidence>
<dbReference type="GeneID" id="89935860"/>
<reference evidence="3" key="2">
    <citation type="submission" date="2023-05" db="EMBL/GenBank/DDBJ databases">
        <authorList>
            <consortium name="Lawrence Berkeley National Laboratory"/>
            <person name="Steindorff A."/>
            <person name="Hensen N."/>
            <person name="Bonometti L."/>
            <person name="Westerberg I."/>
            <person name="Brannstrom I.O."/>
            <person name="Guillou S."/>
            <person name="Cros-Aarteil S."/>
            <person name="Calhoun S."/>
            <person name="Haridas S."/>
            <person name="Kuo A."/>
            <person name="Mondo S."/>
            <person name="Pangilinan J."/>
            <person name="Riley R."/>
            <person name="Labutti K."/>
            <person name="Andreopoulos B."/>
            <person name="Lipzen A."/>
            <person name="Chen C."/>
            <person name="Yanf M."/>
            <person name="Daum C."/>
            <person name="Ng V."/>
            <person name="Clum A."/>
            <person name="Ohm R."/>
            <person name="Martin F."/>
            <person name="Silar P."/>
            <person name="Natvig D."/>
            <person name="Lalanne C."/>
            <person name="Gautier V."/>
            <person name="Ament-Velasquez S.L."/>
            <person name="Kruys A."/>
            <person name="Hutchinson M.I."/>
            <person name="Powell A.J."/>
            <person name="Barry K."/>
            <person name="Miller A.N."/>
            <person name="Grigoriev I.V."/>
            <person name="Debuchy R."/>
            <person name="Gladieux P."/>
            <person name="Thoren M.H."/>
            <person name="Johannesson H."/>
        </authorList>
    </citation>
    <scope>NUCLEOTIDE SEQUENCE</scope>
    <source>
        <strain evidence="3">CBS 508.74</strain>
    </source>
</reference>
<sequence>MAEKYLIRVTAGPSYDINSHVQVPVNDPTPVHVASDLFEADLNVRVHNYRGLPRDAPKTSPYFQTELHRHNGDQYSIALRFRLKRPPRSHEEAGSASRLQDGVPATDLQFGNDFDHPIRDRLPPGFNTALNIVKWWIDPGLDGDAYADVPHLYGPALSSFNTVHVGEGEHDPEKGGLWFEEGGDDDGMKWRSEVGAPDDAKARMKWALKQDSKERWIWEYNRTYGVDFFNPYIDFDAFALKLPGFNLPIIKYWDGQGLRYVLRNRVTGQVYLVVLFTLHLAEDINQDGTLKPAALQALAHTSGGLGKGKPILEGGPERDEDGASEDDAIDEARQKLSDVDLQGKTPTNDDDVD</sequence>
<evidence type="ECO:0000259" key="2">
    <source>
        <dbReference type="Pfam" id="PF08588"/>
    </source>
</evidence>
<dbReference type="PANTHER" id="PTHR34826">
    <property type="entry name" value="UPF0590 PROTEIN C409.17C"/>
    <property type="match status" value="1"/>
</dbReference>
<dbReference type="AlphaFoldDB" id="A0AAN6YRJ9"/>
<organism evidence="3 4">
    <name type="scientific">Canariomyces notabilis</name>
    <dbReference type="NCBI Taxonomy" id="2074819"/>
    <lineage>
        <taxon>Eukaryota</taxon>
        <taxon>Fungi</taxon>
        <taxon>Dikarya</taxon>
        <taxon>Ascomycota</taxon>
        <taxon>Pezizomycotina</taxon>
        <taxon>Sordariomycetes</taxon>
        <taxon>Sordariomycetidae</taxon>
        <taxon>Sordariales</taxon>
        <taxon>Chaetomiaceae</taxon>
        <taxon>Canariomyces</taxon>
    </lineage>
</organism>
<dbReference type="Pfam" id="PF08588">
    <property type="entry name" value="Duc1"/>
    <property type="match status" value="1"/>
</dbReference>
<evidence type="ECO:0000313" key="4">
    <source>
        <dbReference type="Proteomes" id="UP001302812"/>
    </source>
</evidence>
<feature type="domain" description="Domain of unknown function at the cortex 1" evidence="2">
    <location>
        <begin position="7"/>
        <end position="278"/>
    </location>
</feature>
<keyword evidence="4" id="KW-1185">Reference proteome</keyword>
<accession>A0AAN6YRJ9</accession>